<dbReference type="EMBL" id="CP102382">
    <property type="protein sequence ID" value="UUV22607.1"/>
    <property type="molecule type" value="Genomic_DNA"/>
</dbReference>
<keyword evidence="2" id="KW-1185">Reference proteome</keyword>
<accession>A0ABY5NW06</accession>
<dbReference type="Proteomes" id="UP001317001">
    <property type="component" value="Chromosome"/>
</dbReference>
<organism evidence="1 2">
    <name type="scientific">Paenimyroides aestuarii</name>
    <dbReference type="NCBI Taxonomy" id="2968490"/>
    <lineage>
        <taxon>Bacteria</taxon>
        <taxon>Pseudomonadati</taxon>
        <taxon>Bacteroidota</taxon>
        <taxon>Flavobacteriia</taxon>
        <taxon>Flavobacteriales</taxon>
        <taxon>Flavobacteriaceae</taxon>
        <taxon>Paenimyroides</taxon>
    </lineage>
</organism>
<reference evidence="1 2" key="1">
    <citation type="submission" date="2022-08" db="EMBL/GenBank/DDBJ databases">
        <title>Myroides zhujiangensis sp. nov., a novel bacterium isolated from sediment in the Pearl River Estuary.</title>
        <authorList>
            <person name="Cui L."/>
        </authorList>
    </citation>
    <scope>NUCLEOTIDE SEQUENCE [LARGE SCALE GENOMIC DNA]</scope>
    <source>
        <strain evidence="1 2">SCSIO 72103</strain>
    </source>
</reference>
<name>A0ABY5NW06_9FLAO</name>
<evidence type="ECO:0000313" key="2">
    <source>
        <dbReference type="Proteomes" id="UP001317001"/>
    </source>
</evidence>
<dbReference type="RefSeq" id="WP_257500522.1">
    <property type="nucleotide sequence ID" value="NZ_CP102382.1"/>
</dbReference>
<protein>
    <submittedName>
        <fullName evidence="1">Uncharacterized protein</fullName>
    </submittedName>
</protein>
<sequence length="54" mass="6185">MKVLFTMFKAESNSYEIGHSVGHIAFSVKPYFYGALEFVGLNNLNKGNFQLRLR</sequence>
<proteinExistence type="predicted"/>
<gene>
    <name evidence="1" type="ORF">NPX36_06070</name>
</gene>
<evidence type="ECO:0000313" key="1">
    <source>
        <dbReference type="EMBL" id="UUV22607.1"/>
    </source>
</evidence>